<organism evidence="1 2">
    <name type="scientific">Acetobacter aceti NBRC 14818</name>
    <dbReference type="NCBI Taxonomy" id="887700"/>
    <lineage>
        <taxon>Bacteria</taxon>
        <taxon>Pseudomonadati</taxon>
        <taxon>Pseudomonadota</taxon>
        <taxon>Alphaproteobacteria</taxon>
        <taxon>Acetobacterales</taxon>
        <taxon>Acetobacteraceae</taxon>
        <taxon>Acetobacter</taxon>
        <taxon>Acetobacter subgen. Acetobacter</taxon>
    </lineage>
</organism>
<dbReference type="EMBL" id="AP023410">
    <property type="protein sequence ID" value="BCK75654.1"/>
    <property type="molecule type" value="Genomic_DNA"/>
</dbReference>
<protein>
    <submittedName>
        <fullName evidence="1">Uncharacterized protein</fullName>
    </submittedName>
</protein>
<keyword evidence="2" id="KW-1185">Reference proteome</keyword>
<sequence length="205" mass="22949">MNSDFPVVSRLSFSTHFGTTFVAHTGSGRLEHTRLLEDSPFHVPVVALGISSIPDYVFFTVPSRFLPLTAQYDPRVATVLAWQVVPQDEGKLALRNPVSSKFMSFQPGAEDEISAVMCDRDAVFEWEMLTCDAPPEATDDPLLRNIGLAITEFRNPGVIELDRPRLVDSRLAGLQTLPGRDVERLILLNDIVSFPWVRKDEVLRL</sequence>
<dbReference type="Proteomes" id="UP000516424">
    <property type="component" value="Chromosome"/>
</dbReference>
<dbReference type="AlphaFoldDB" id="A0AB33IEX9"/>
<evidence type="ECO:0000313" key="1">
    <source>
        <dbReference type="EMBL" id="BCK75654.1"/>
    </source>
</evidence>
<reference evidence="1 2" key="1">
    <citation type="journal article" date="2011" name="Microbiology">
        <title>Transcriptome response to different carbon sources in Acetobacter aceti.</title>
        <authorList>
            <person name="Sakurai K."/>
            <person name="Arai H."/>
            <person name="Ishii M."/>
            <person name="Igarashi Y."/>
        </authorList>
    </citation>
    <scope>NUCLEOTIDE SEQUENCE [LARGE SCALE GENOMIC DNA]</scope>
    <source>
        <strain evidence="1 2">NBRC 14818</strain>
    </source>
</reference>
<dbReference type="RefSeq" id="WP_010669007.1">
    <property type="nucleotide sequence ID" value="NZ_AP023410.1"/>
</dbReference>
<accession>A0AB33IEX9</accession>
<gene>
    <name evidence="1" type="ORF">EMQ_1260</name>
</gene>
<name>A0AB33IEX9_ACEAC</name>
<proteinExistence type="predicted"/>
<evidence type="ECO:0000313" key="2">
    <source>
        <dbReference type="Proteomes" id="UP000516424"/>
    </source>
</evidence>